<proteinExistence type="predicted"/>
<feature type="transmembrane region" description="Helical" evidence="2">
    <location>
        <begin position="12"/>
        <end position="32"/>
    </location>
</feature>
<feature type="region of interest" description="Disordered" evidence="1">
    <location>
        <begin position="284"/>
        <end position="350"/>
    </location>
</feature>
<name>A0ABR8SXD3_9BACL</name>
<dbReference type="InterPro" id="IPR013974">
    <property type="entry name" value="SAF"/>
</dbReference>
<evidence type="ECO:0000256" key="1">
    <source>
        <dbReference type="SAM" id="MobiDB-lite"/>
    </source>
</evidence>
<keyword evidence="5" id="KW-1185">Reference proteome</keyword>
<evidence type="ECO:0000256" key="2">
    <source>
        <dbReference type="SAM" id="Phobius"/>
    </source>
</evidence>
<dbReference type="Proteomes" id="UP000608071">
    <property type="component" value="Unassembled WGS sequence"/>
</dbReference>
<reference evidence="4 5" key="1">
    <citation type="submission" date="2020-08" db="EMBL/GenBank/DDBJ databases">
        <title>A Genomic Blueprint of the Chicken Gut Microbiome.</title>
        <authorList>
            <person name="Gilroy R."/>
            <person name="Ravi A."/>
            <person name="Getino M."/>
            <person name="Pursley I."/>
            <person name="Horton D.L."/>
            <person name="Alikhan N.-F."/>
            <person name="Baker D."/>
            <person name="Gharbi K."/>
            <person name="Hall N."/>
            <person name="Watson M."/>
            <person name="Adriaenssens E.M."/>
            <person name="Foster-Nyarko E."/>
            <person name="Jarju S."/>
            <person name="Secka A."/>
            <person name="Antonio M."/>
            <person name="Oren A."/>
            <person name="Chaudhuri R."/>
            <person name="La Ragione R.M."/>
            <person name="Hildebrand F."/>
            <person name="Pallen M.J."/>
        </authorList>
    </citation>
    <scope>NUCLEOTIDE SEQUENCE [LARGE SCALE GENOMIC DNA]</scope>
    <source>
        <strain evidence="4 5">Sa2BVA9</strain>
    </source>
</reference>
<dbReference type="Pfam" id="PF08666">
    <property type="entry name" value="SAF"/>
    <property type="match status" value="1"/>
</dbReference>
<dbReference type="CDD" id="cd11614">
    <property type="entry name" value="SAF_CpaB_FlgA_like"/>
    <property type="match status" value="1"/>
</dbReference>
<organism evidence="4 5">
    <name type="scientific">Paenibacillus gallinarum</name>
    <dbReference type="NCBI Taxonomy" id="2762232"/>
    <lineage>
        <taxon>Bacteria</taxon>
        <taxon>Bacillati</taxon>
        <taxon>Bacillota</taxon>
        <taxon>Bacilli</taxon>
        <taxon>Bacillales</taxon>
        <taxon>Paenibacillaceae</taxon>
        <taxon>Paenibacillus</taxon>
    </lineage>
</organism>
<protein>
    <submittedName>
        <fullName evidence="4">SAF domain-containing protein</fullName>
    </submittedName>
</protein>
<dbReference type="SMART" id="SM00858">
    <property type="entry name" value="SAF"/>
    <property type="match status" value="1"/>
</dbReference>
<sequence length="350" mass="38390">MSKLRRQSKKMIYAGLAGAGAASLLLGSYMFYDFYADNVKKNKQEAQYEIKLGELTQQLKGEQKNSKKGYVAARDVKPGTLIQNSDVKAIQISADQSPANLMDDLEDIRGTVAKIELQTGTVITEAMLYQDEPTPADLRNREISVIKLPSVLTAGEMVDVRIQFPTGQDYIVLSKKKVEKLNGPTMWITLTEEEILTLSSAMVDAYLHKASLYSLSYVEPEFQERAIPTYPANEKVLQLIEVNPNIVEHAEQALAKHLRGTLESALASSQTNVVSESIEQDLLTSRGGGISSSGESWHTDQDMNRTSSEGSSGAVIWKESASEGPENSKEVYGPLAEQNQILSQPGTSNP</sequence>
<comment type="caution">
    <text evidence="4">The sequence shown here is derived from an EMBL/GenBank/DDBJ whole genome shotgun (WGS) entry which is preliminary data.</text>
</comment>
<evidence type="ECO:0000313" key="5">
    <source>
        <dbReference type="Proteomes" id="UP000608071"/>
    </source>
</evidence>
<dbReference type="RefSeq" id="WP_191799365.1">
    <property type="nucleotide sequence ID" value="NZ_JACSQL010000002.1"/>
</dbReference>
<dbReference type="EMBL" id="JACSQL010000002">
    <property type="protein sequence ID" value="MBD7968176.1"/>
    <property type="molecule type" value="Genomic_DNA"/>
</dbReference>
<evidence type="ECO:0000259" key="3">
    <source>
        <dbReference type="SMART" id="SM00858"/>
    </source>
</evidence>
<gene>
    <name evidence="4" type="ORF">H9647_08875</name>
</gene>
<feature type="domain" description="SAF" evidence="3">
    <location>
        <begin position="67"/>
        <end position="129"/>
    </location>
</feature>
<keyword evidence="2" id="KW-1133">Transmembrane helix</keyword>
<dbReference type="Gene3D" id="3.90.1210.10">
    <property type="entry name" value="Antifreeze-like/N-acetylneuraminic acid synthase C-terminal domain"/>
    <property type="match status" value="1"/>
</dbReference>
<feature type="compositionally biased region" description="Polar residues" evidence="1">
    <location>
        <begin position="337"/>
        <end position="350"/>
    </location>
</feature>
<keyword evidence="2" id="KW-0472">Membrane</keyword>
<accession>A0ABR8SXD3</accession>
<evidence type="ECO:0000313" key="4">
    <source>
        <dbReference type="EMBL" id="MBD7968176.1"/>
    </source>
</evidence>
<keyword evidence="2" id="KW-0812">Transmembrane</keyword>